<accession>A0A437AI49</accession>
<dbReference type="Gene3D" id="3.40.50.2300">
    <property type="match status" value="1"/>
</dbReference>
<dbReference type="Pfam" id="PF00447">
    <property type="entry name" value="HSF_DNA-bind"/>
    <property type="match status" value="1"/>
</dbReference>
<dbReference type="InterPro" id="IPR011006">
    <property type="entry name" value="CheY-like_superfamily"/>
</dbReference>
<dbReference type="SUPFAM" id="SSF46785">
    <property type="entry name" value="Winged helix' DNA-binding domain"/>
    <property type="match status" value="1"/>
</dbReference>
<comment type="caution">
    <text evidence="8">The sequence shown here is derived from an EMBL/GenBank/DDBJ whole genome shotgun (WGS) entry which is preliminary data.</text>
</comment>
<keyword evidence="2" id="KW-0805">Transcription regulation</keyword>
<dbReference type="CDD" id="cd00156">
    <property type="entry name" value="REC"/>
    <property type="match status" value="1"/>
</dbReference>
<dbReference type="InterPro" id="IPR036388">
    <property type="entry name" value="WH-like_DNA-bd_sf"/>
</dbReference>
<evidence type="ECO:0000256" key="2">
    <source>
        <dbReference type="ARBA" id="ARBA00023015"/>
    </source>
</evidence>
<dbReference type="SUPFAM" id="SSF52172">
    <property type="entry name" value="CheY-like"/>
    <property type="match status" value="1"/>
</dbReference>
<feature type="domain" description="Response regulatory" evidence="7">
    <location>
        <begin position="171"/>
        <end position="283"/>
    </location>
</feature>
<evidence type="ECO:0000256" key="4">
    <source>
        <dbReference type="ARBA" id="ARBA00023163"/>
    </source>
</evidence>
<dbReference type="FunFam" id="1.10.10.10:FF:000027">
    <property type="entry name" value="Heat shock transcription factor 1"/>
    <property type="match status" value="1"/>
</dbReference>
<organism evidence="8 9">
    <name type="scientific">Tubulinosema ratisbonensis</name>
    <dbReference type="NCBI Taxonomy" id="291195"/>
    <lineage>
        <taxon>Eukaryota</taxon>
        <taxon>Fungi</taxon>
        <taxon>Fungi incertae sedis</taxon>
        <taxon>Microsporidia</taxon>
        <taxon>Tubulinosematoidea</taxon>
        <taxon>Tubulinosematidae</taxon>
        <taxon>Tubulinosema</taxon>
    </lineage>
</organism>
<gene>
    <name evidence="8" type="ORF">TUBRATIS_28400</name>
</gene>
<dbReference type="GO" id="GO:0043565">
    <property type="term" value="F:sequence-specific DNA binding"/>
    <property type="evidence" value="ECO:0007669"/>
    <property type="project" value="InterPro"/>
</dbReference>
<dbReference type="STRING" id="291195.A0A437AI49"/>
<dbReference type="VEuPathDB" id="MicrosporidiaDB:TUBRATIS_28400"/>
<comment type="subcellular location">
    <subcellularLocation>
        <location evidence="1">Nucleus</location>
    </subcellularLocation>
</comment>
<dbReference type="Gene3D" id="1.10.10.10">
    <property type="entry name" value="Winged helix-like DNA-binding domain superfamily/Winged helix DNA-binding domain"/>
    <property type="match status" value="1"/>
</dbReference>
<dbReference type="OrthoDB" id="60033at2759"/>
<evidence type="ECO:0000256" key="1">
    <source>
        <dbReference type="ARBA" id="ARBA00004123"/>
    </source>
</evidence>
<evidence type="ECO:0000256" key="3">
    <source>
        <dbReference type="ARBA" id="ARBA00023125"/>
    </source>
</evidence>
<name>A0A437AI49_9MICR</name>
<proteinExistence type="predicted"/>
<comment type="caution">
    <text evidence="6">Lacks conserved residue(s) required for the propagation of feature annotation.</text>
</comment>
<dbReference type="PROSITE" id="PS00434">
    <property type="entry name" value="HSF_DOMAIN"/>
    <property type="match status" value="1"/>
</dbReference>
<evidence type="ECO:0000256" key="6">
    <source>
        <dbReference type="PROSITE-ProRule" id="PRU00169"/>
    </source>
</evidence>
<dbReference type="GO" id="GO:0000160">
    <property type="term" value="P:phosphorelay signal transduction system"/>
    <property type="evidence" value="ECO:0007669"/>
    <property type="project" value="InterPro"/>
</dbReference>
<evidence type="ECO:0000259" key="7">
    <source>
        <dbReference type="PROSITE" id="PS50110"/>
    </source>
</evidence>
<dbReference type="InterPro" id="IPR000232">
    <property type="entry name" value="HSF_DNA-bd"/>
</dbReference>
<reference evidence="8 9" key="1">
    <citation type="submission" date="2018-10" db="EMBL/GenBank/DDBJ databases">
        <title>Draft genome sequence of the microsporidian Tubulinosema ratisbonensis.</title>
        <authorList>
            <person name="Polonais V."/>
            <person name="Peyretaillade E."/>
            <person name="Niehus S."/>
            <person name="Wawrzyniak I."/>
            <person name="Franchet A."/>
            <person name="Gaspin C."/>
            <person name="Reichstadt M."/>
            <person name="Belser C."/>
            <person name="Labadie K."/>
            <person name="Delbac F."/>
            <person name="Ferrandon D."/>
        </authorList>
    </citation>
    <scope>NUCLEOTIDE SEQUENCE [LARGE SCALE GENOMIC DNA]</scope>
    <source>
        <strain evidence="8 9">Franzen</strain>
    </source>
</reference>
<keyword evidence="3" id="KW-0238">DNA-binding</keyword>
<keyword evidence="9" id="KW-1185">Reference proteome</keyword>
<dbReference type="PRINTS" id="PR00056">
    <property type="entry name" value="HSFDOMAIN"/>
</dbReference>
<dbReference type="EMBL" id="RCSS01000794">
    <property type="protein sequence ID" value="RVD90729.1"/>
    <property type="molecule type" value="Genomic_DNA"/>
</dbReference>
<keyword evidence="8" id="KW-0346">Stress response</keyword>
<dbReference type="PANTHER" id="PTHR10015">
    <property type="entry name" value="HEAT SHOCK TRANSCRIPTION FACTOR"/>
    <property type="match status" value="1"/>
</dbReference>
<dbReference type="InterPro" id="IPR001789">
    <property type="entry name" value="Sig_transdc_resp-reg_receiver"/>
</dbReference>
<evidence type="ECO:0000313" key="8">
    <source>
        <dbReference type="EMBL" id="RVD90729.1"/>
    </source>
</evidence>
<sequence length="301" mass="35897">MNRTTQEFSEKLYDILEDPTNQRYIRWNEAGDTFLIIDTLEFTKNTLDQYFKHKNFNSFIRQLNKYDFHKVKSSEETIMKFGENIWEFKHEFFRRRRKELLTKIVRKKSINERKEEFSDFNIDVAEKSIFLQNQMLNSLKQLSAHFQALTQDIIELKRIIFGDRNLNYTHSAVLYEENLSIKQSITTILQKNGFRVHAIESSSEISGLLLEKKIDLVIISSNFRNYMSFIHSFKKSDPNIPLILTGVSFDRNELLELQRIGVDDVILKPINENSFLKILRKINKNWYYGSENAERSNYYVN</sequence>
<keyword evidence="5" id="KW-0539">Nucleus</keyword>
<evidence type="ECO:0000313" key="9">
    <source>
        <dbReference type="Proteomes" id="UP000282876"/>
    </source>
</evidence>
<keyword evidence="4" id="KW-0804">Transcription</keyword>
<evidence type="ECO:0000256" key="5">
    <source>
        <dbReference type="ARBA" id="ARBA00023242"/>
    </source>
</evidence>
<protein>
    <submittedName>
        <fullName evidence="8">Heat shock transcription factor</fullName>
    </submittedName>
</protein>
<dbReference type="GO" id="GO:0003700">
    <property type="term" value="F:DNA-binding transcription factor activity"/>
    <property type="evidence" value="ECO:0007669"/>
    <property type="project" value="InterPro"/>
</dbReference>
<dbReference type="SMART" id="SM00415">
    <property type="entry name" value="HSF"/>
    <property type="match status" value="1"/>
</dbReference>
<dbReference type="PANTHER" id="PTHR10015:SF361">
    <property type="entry name" value="TRANSCRIPTION FACTOR SKN7"/>
    <property type="match status" value="1"/>
</dbReference>
<dbReference type="InterPro" id="IPR036390">
    <property type="entry name" value="WH_DNA-bd_sf"/>
</dbReference>
<dbReference type="PROSITE" id="PS50110">
    <property type="entry name" value="RESPONSE_REGULATORY"/>
    <property type="match status" value="1"/>
</dbReference>
<dbReference type="Proteomes" id="UP000282876">
    <property type="component" value="Unassembled WGS sequence"/>
</dbReference>
<dbReference type="AlphaFoldDB" id="A0A437AI49"/>
<dbReference type="Pfam" id="PF00072">
    <property type="entry name" value="Response_reg"/>
    <property type="match status" value="1"/>
</dbReference>
<dbReference type="GO" id="GO:0005634">
    <property type="term" value="C:nucleus"/>
    <property type="evidence" value="ECO:0007669"/>
    <property type="project" value="UniProtKB-SubCell"/>
</dbReference>